<sequence>MPKYQYGCTRAQHGVMDPVTGAISGLTEFDIYQDSIVIDEPEAQKTEHYKQGDPSPKVTRYGRTVTSIQFSVMDVSADSKVKWLGGTKTTVDQKDTWNKPKTAVRETVKALVFDLEDGSVITVPNAGCAGRLSANLNDTDIAMIPVSATVKSTNLPAVADFQWTD</sequence>
<name>A0ABT7NLP5_9SPHI</name>
<protein>
    <recommendedName>
        <fullName evidence="3">Phage tail protein</fullName>
    </recommendedName>
</protein>
<keyword evidence="2" id="KW-1185">Reference proteome</keyword>
<comment type="caution">
    <text evidence="1">The sequence shown here is derived from an EMBL/GenBank/DDBJ whole genome shotgun (WGS) entry which is preliminary data.</text>
</comment>
<reference evidence="1" key="1">
    <citation type="submission" date="2020-06" db="EMBL/GenBank/DDBJ databases">
        <authorList>
            <person name="Dong N."/>
        </authorList>
    </citation>
    <scope>NUCLEOTIDE SEQUENCE</scope>
    <source>
        <strain evidence="1">R1692</strain>
    </source>
</reference>
<dbReference type="EMBL" id="JACAGK010000016">
    <property type="protein sequence ID" value="MDM1048060.1"/>
    <property type="molecule type" value="Genomic_DNA"/>
</dbReference>
<proteinExistence type="predicted"/>
<organism evidence="1 2">
    <name type="scientific">Sphingobacterium hotanense</name>
    <dbReference type="NCBI Taxonomy" id="649196"/>
    <lineage>
        <taxon>Bacteria</taxon>
        <taxon>Pseudomonadati</taxon>
        <taxon>Bacteroidota</taxon>
        <taxon>Sphingobacteriia</taxon>
        <taxon>Sphingobacteriales</taxon>
        <taxon>Sphingobacteriaceae</taxon>
        <taxon>Sphingobacterium</taxon>
    </lineage>
</organism>
<dbReference type="Proteomes" id="UP001170954">
    <property type="component" value="Unassembled WGS sequence"/>
</dbReference>
<evidence type="ECO:0000313" key="2">
    <source>
        <dbReference type="Proteomes" id="UP001170954"/>
    </source>
</evidence>
<accession>A0ABT7NLP5</accession>
<evidence type="ECO:0008006" key="3">
    <source>
        <dbReference type="Google" id="ProtNLM"/>
    </source>
</evidence>
<evidence type="ECO:0000313" key="1">
    <source>
        <dbReference type="EMBL" id="MDM1048060.1"/>
    </source>
</evidence>
<gene>
    <name evidence="1" type="ORF">HX018_07405</name>
</gene>
<reference evidence="1" key="2">
    <citation type="journal article" date="2022" name="Sci. Total Environ.">
        <title>Prevalence, transmission, and molecular epidemiology of tet(X)-positive bacteria among humans, animals, and environmental niches in China: An epidemiological, and genomic-based study.</title>
        <authorList>
            <person name="Dong N."/>
            <person name="Zeng Y."/>
            <person name="Cai C."/>
            <person name="Sun C."/>
            <person name="Lu J."/>
            <person name="Liu C."/>
            <person name="Zhou H."/>
            <person name="Sun Q."/>
            <person name="Shu L."/>
            <person name="Wang H."/>
            <person name="Wang Y."/>
            <person name="Wang S."/>
            <person name="Wu C."/>
            <person name="Chan E.W."/>
            <person name="Chen G."/>
            <person name="Shen Z."/>
            <person name="Chen S."/>
            <person name="Zhang R."/>
        </authorList>
    </citation>
    <scope>NUCLEOTIDE SEQUENCE</scope>
    <source>
        <strain evidence="1">R1692</strain>
    </source>
</reference>
<dbReference type="RefSeq" id="WP_286651020.1">
    <property type="nucleotide sequence ID" value="NZ_JACAGK010000016.1"/>
</dbReference>